<dbReference type="AlphaFoldDB" id="A0A364KV40"/>
<accession>A0A364KV40</accession>
<dbReference type="PANTHER" id="PTHR47706">
    <property type="entry name" value="NMRA-LIKE FAMILY PROTEIN"/>
    <property type="match status" value="1"/>
</dbReference>
<dbReference type="RefSeq" id="XP_040731936.1">
    <property type="nucleotide sequence ID" value="XM_040875688.1"/>
</dbReference>
<dbReference type="OrthoDB" id="9974981at2759"/>
<dbReference type="GO" id="GO:0016491">
    <property type="term" value="F:oxidoreductase activity"/>
    <property type="evidence" value="ECO:0007669"/>
    <property type="project" value="UniProtKB-KW"/>
</dbReference>
<dbReference type="Gene3D" id="3.40.50.720">
    <property type="entry name" value="NAD(P)-binding Rossmann-like Domain"/>
    <property type="match status" value="1"/>
</dbReference>
<dbReference type="InterPro" id="IPR008030">
    <property type="entry name" value="NmrA-like"/>
</dbReference>
<dbReference type="PANTHER" id="PTHR47706:SF1">
    <property type="entry name" value="CIPA-LIKE, PUTATIVE (AFU_ORTHOLOGUE AFUA_1G12460)-RELATED"/>
    <property type="match status" value="1"/>
</dbReference>
<keyword evidence="2" id="KW-0560">Oxidoreductase</keyword>
<evidence type="ECO:0000256" key="2">
    <source>
        <dbReference type="ARBA" id="ARBA00023002"/>
    </source>
</evidence>
<organism evidence="4 5">
    <name type="scientific">Talaromyces amestolkiae</name>
    <dbReference type="NCBI Taxonomy" id="1196081"/>
    <lineage>
        <taxon>Eukaryota</taxon>
        <taxon>Fungi</taxon>
        <taxon>Dikarya</taxon>
        <taxon>Ascomycota</taxon>
        <taxon>Pezizomycotina</taxon>
        <taxon>Eurotiomycetes</taxon>
        <taxon>Eurotiomycetidae</taxon>
        <taxon>Eurotiales</taxon>
        <taxon>Trichocomaceae</taxon>
        <taxon>Talaromyces</taxon>
        <taxon>Talaromyces sect. Talaromyces</taxon>
    </lineage>
</organism>
<protein>
    <recommendedName>
        <fullName evidence="3">NmrA-like domain-containing protein</fullName>
    </recommendedName>
</protein>
<dbReference type="SUPFAM" id="SSF51735">
    <property type="entry name" value="NAD(P)-binding Rossmann-fold domains"/>
    <property type="match status" value="1"/>
</dbReference>
<keyword evidence="1" id="KW-0521">NADP</keyword>
<dbReference type="InterPro" id="IPR036291">
    <property type="entry name" value="NAD(P)-bd_dom_sf"/>
</dbReference>
<proteinExistence type="predicted"/>
<gene>
    <name evidence="4" type="ORF">BHQ10_003432</name>
</gene>
<dbReference type="Gene3D" id="3.90.25.10">
    <property type="entry name" value="UDP-galactose 4-epimerase, domain 1"/>
    <property type="match status" value="1"/>
</dbReference>
<sequence>MTKTITKVALAGASGSLGSKTLVALLAQGFKVTVLSRTTKDFPAGVTVKVVDFGSTESISAAIQDQDAVIDNTFTEDAETPLRLIDAAAASGVYRFITSDYGLDPEIPGVRDMPVFGRKREAYRAVKEKAEKYGMTYTLIVVGCFLDWCLSNGFAGIDLKTKSATMFDNGENVVPWTTLEEAGKATAGALLRPEETCNRPVYVHSAYLSQVQLLRIVQEVLGKDGWNTTSQEMKPLLDQALEDLRTGHITPMTFGVQIQYCIANKSLAHPWERDDNDLVGIKEKTTEELQALISQLAAV</sequence>
<evidence type="ECO:0000256" key="1">
    <source>
        <dbReference type="ARBA" id="ARBA00022857"/>
    </source>
</evidence>
<feature type="domain" description="NmrA-like" evidence="3">
    <location>
        <begin position="7"/>
        <end position="224"/>
    </location>
</feature>
<evidence type="ECO:0000313" key="5">
    <source>
        <dbReference type="Proteomes" id="UP000249363"/>
    </source>
</evidence>
<dbReference type="EMBL" id="MIKG01000005">
    <property type="protein sequence ID" value="RAO67420.1"/>
    <property type="molecule type" value="Genomic_DNA"/>
</dbReference>
<dbReference type="Proteomes" id="UP000249363">
    <property type="component" value="Unassembled WGS sequence"/>
</dbReference>
<reference evidence="4 5" key="1">
    <citation type="journal article" date="2017" name="Biotechnol. Biofuels">
        <title>Differential beta-glucosidase expression as a function of carbon source availability in Talaromyces amestolkiae: a genomic and proteomic approach.</title>
        <authorList>
            <person name="de Eugenio L.I."/>
            <person name="Mendez-Liter J.A."/>
            <person name="Nieto-Dominguez M."/>
            <person name="Alonso L."/>
            <person name="Gil-Munoz J."/>
            <person name="Barriuso J."/>
            <person name="Prieto A."/>
            <person name="Martinez M.J."/>
        </authorList>
    </citation>
    <scope>NUCLEOTIDE SEQUENCE [LARGE SCALE GENOMIC DNA]</scope>
    <source>
        <strain evidence="4 5">CIB</strain>
    </source>
</reference>
<keyword evidence="5" id="KW-1185">Reference proteome</keyword>
<dbReference type="InterPro" id="IPR051609">
    <property type="entry name" value="NmrA/Isoflavone_reductase-like"/>
</dbReference>
<comment type="caution">
    <text evidence="4">The sequence shown here is derived from an EMBL/GenBank/DDBJ whole genome shotgun (WGS) entry which is preliminary data.</text>
</comment>
<evidence type="ECO:0000259" key="3">
    <source>
        <dbReference type="Pfam" id="PF05368"/>
    </source>
</evidence>
<dbReference type="InterPro" id="IPR045312">
    <property type="entry name" value="PCBER-like"/>
</dbReference>
<dbReference type="CDD" id="cd05259">
    <property type="entry name" value="PCBER_SDR_a"/>
    <property type="match status" value="1"/>
</dbReference>
<dbReference type="Pfam" id="PF05368">
    <property type="entry name" value="NmrA"/>
    <property type="match status" value="1"/>
</dbReference>
<name>A0A364KV40_TALAM</name>
<dbReference type="STRING" id="1196081.A0A364KV40"/>
<evidence type="ECO:0000313" key="4">
    <source>
        <dbReference type="EMBL" id="RAO67420.1"/>
    </source>
</evidence>
<dbReference type="GeneID" id="63792648"/>